<dbReference type="OrthoDB" id="331602at2759"/>
<feature type="compositionally biased region" description="Basic and acidic residues" evidence="1">
    <location>
        <begin position="54"/>
        <end position="91"/>
    </location>
</feature>
<feature type="region of interest" description="Disordered" evidence="1">
    <location>
        <begin position="167"/>
        <end position="190"/>
    </location>
</feature>
<dbReference type="Proteomes" id="UP000807342">
    <property type="component" value="Unassembled WGS sequence"/>
</dbReference>
<comment type="caution">
    <text evidence="2">The sequence shown here is derived from an EMBL/GenBank/DDBJ whole genome shotgun (WGS) entry which is preliminary data.</text>
</comment>
<accession>A0A9P6BVR4</accession>
<organism evidence="2 3">
    <name type="scientific">Macrolepiota fuliginosa MF-IS2</name>
    <dbReference type="NCBI Taxonomy" id="1400762"/>
    <lineage>
        <taxon>Eukaryota</taxon>
        <taxon>Fungi</taxon>
        <taxon>Dikarya</taxon>
        <taxon>Basidiomycota</taxon>
        <taxon>Agaricomycotina</taxon>
        <taxon>Agaricomycetes</taxon>
        <taxon>Agaricomycetidae</taxon>
        <taxon>Agaricales</taxon>
        <taxon>Agaricineae</taxon>
        <taxon>Agaricaceae</taxon>
        <taxon>Macrolepiota</taxon>
    </lineage>
</organism>
<keyword evidence="3" id="KW-1185">Reference proteome</keyword>
<evidence type="ECO:0000313" key="2">
    <source>
        <dbReference type="EMBL" id="KAF9441022.1"/>
    </source>
</evidence>
<evidence type="ECO:0000256" key="1">
    <source>
        <dbReference type="SAM" id="MobiDB-lite"/>
    </source>
</evidence>
<protein>
    <submittedName>
        <fullName evidence="2">Uncharacterized protein</fullName>
    </submittedName>
</protein>
<dbReference type="EMBL" id="MU152112">
    <property type="protein sequence ID" value="KAF9441022.1"/>
    <property type="molecule type" value="Genomic_DNA"/>
</dbReference>
<sequence length="190" mass="21785">TAIKRESLAAEPEQADLQYSTAKQQQRTQLFTNNISHASLKRKLPAAQTSRVNIETKPHERELQVERRERGRHRFADWEREDREANKREQAENNAHQKRTDAELKALRAELSSLRETYADLQDTHTSLACTSSQSVSQHKSLLTTLQHHASLLEEELVEARALVDSRSQQLQEAQDKIDELQARSTSPPT</sequence>
<feature type="non-terminal residue" evidence="2">
    <location>
        <position position="1"/>
    </location>
</feature>
<dbReference type="AlphaFoldDB" id="A0A9P6BVR4"/>
<evidence type="ECO:0000313" key="3">
    <source>
        <dbReference type="Proteomes" id="UP000807342"/>
    </source>
</evidence>
<feature type="region of interest" description="Disordered" evidence="1">
    <location>
        <begin position="41"/>
        <end position="102"/>
    </location>
</feature>
<name>A0A9P6BVR4_9AGAR</name>
<reference evidence="2" key="1">
    <citation type="submission" date="2020-11" db="EMBL/GenBank/DDBJ databases">
        <authorList>
            <consortium name="DOE Joint Genome Institute"/>
            <person name="Ahrendt S."/>
            <person name="Riley R."/>
            <person name="Andreopoulos W."/>
            <person name="Labutti K."/>
            <person name="Pangilinan J."/>
            <person name="Ruiz-Duenas F.J."/>
            <person name="Barrasa J.M."/>
            <person name="Sanchez-Garcia M."/>
            <person name="Camarero S."/>
            <person name="Miyauchi S."/>
            <person name="Serrano A."/>
            <person name="Linde D."/>
            <person name="Babiker R."/>
            <person name="Drula E."/>
            <person name="Ayuso-Fernandez I."/>
            <person name="Pacheco R."/>
            <person name="Padilla G."/>
            <person name="Ferreira P."/>
            <person name="Barriuso J."/>
            <person name="Kellner H."/>
            <person name="Castanera R."/>
            <person name="Alfaro M."/>
            <person name="Ramirez L."/>
            <person name="Pisabarro A.G."/>
            <person name="Kuo A."/>
            <person name="Tritt A."/>
            <person name="Lipzen A."/>
            <person name="He G."/>
            <person name="Yan M."/>
            <person name="Ng V."/>
            <person name="Cullen D."/>
            <person name="Martin F."/>
            <person name="Rosso M.-N."/>
            <person name="Henrissat B."/>
            <person name="Hibbett D."/>
            <person name="Martinez A.T."/>
            <person name="Grigoriev I.V."/>
        </authorList>
    </citation>
    <scope>NUCLEOTIDE SEQUENCE</scope>
    <source>
        <strain evidence="2">MF-IS2</strain>
    </source>
</reference>
<feature type="region of interest" description="Disordered" evidence="1">
    <location>
        <begin position="1"/>
        <end position="22"/>
    </location>
</feature>
<proteinExistence type="predicted"/>
<gene>
    <name evidence="2" type="ORF">P691DRAFT_815490</name>
</gene>